<evidence type="ECO:0000313" key="6">
    <source>
        <dbReference type="EMBL" id="OYQ21893.1"/>
    </source>
</evidence>
<dbReference type="AlphaFoldDB" id="A0A255XY96"/>
<dbReference type="PROSITE" id="PS50111">
    <property type="entry name" value="CHEMOTAXIS_TRANSDUC_2"/>
    <property type="match status" value="1"/>
</dbReference>
<protein>
    <recommendedName>
        <fullName evidence="8">Methyl-accepting chemotaxis protein</fullName>
    </recommendedName>
</protein>
<dbReference type="OrthoDB" id="9814362at2"/>
<comment type="caution">
    <text evidence="6">The sequence shown here is derived from an EMBL/GenBank/DDBJ whole genome shotgun (WGS) entry which is preliminary data.</text>
</comment>
<dbReference type="PANTHER" id="PTHR32089">
    <property type="entry name" value="METHYL-ACCEPTING CHEMOTAXIS PROTEIN MCPB"/>
    <property type="match status" value="1"/>
</dbReference>
<dbReference type="SMART" id="SM00283">
    <property type="entry name" value="MA"/>
    <property type="match status" value="1"/>
</dbReference>
<dbReference type="Gene3D" id="6.10.340.10">
    <property type="match status" value="1"/>
</dbReference>
<dbReference type="EMBL" id="NOXS01000019">
    <property type="protein sequence ID" value="OYQ21893.1"/>
    <property type="molecule type" value="Genomic_DNA"/>
</dbReference>
<keyword evidence="1 3" id="KW-0807">Transducer</keyword>
<feature type="domain" description="Methyl-accepting transducer" evidence="4">
    <location>
        <begin position="433"/>
        <end position="659"/>
    </location>
</feature>
<dbReference type="RefSeq" id="WP_094406805.1">
    <property type="nucleotide sequence ID" value="NZ_BMJZ01000014.1"/>
</dbReference>
<dbReference type="Gene3D" id="1.10.287.950">
    <property type="entry name" value="Methyl-accepting chemotaxis protein"/>
    <property type="match status" value="1"/>
</dbReference>
<dbReference type="SUPFAM" id="SSF58104">
    <property type="entry name" value="Methyl-accepting chemotaxis protein (MCP) signaling domain"/>
    <property type="match status" value="1"/>
</dbReference>
<dbReference type="Pfam" id="PF00672">
    <property type="entry name" value="HAMP"/>
    <property type="match status" value="1"/>
</dbReference>
<dbReference type="Pfam" id="PF00015">
    <property type="entry name" value="MCPsignal"/>
    <property type="match status" value="1"/>
</dbReference>
<evidence type="ECO:0008006" key="8">
    <source>
        <dbReference type="Google" id="ProtNLM"/>
    </source>
</evidence>
<dbReference type="InterPro" id="IPR003660">
    <property type="entry name" value="HAMP_dom"/>
</dbReference>
<dbReference type="PANTHER" id="PTHR32089:SF112">
    <property type="entry name" value="LYSOZYME-LIKE PROTEIN-RELATED"/>
    <property type="match status" value="1"/>
</dbReference>
<evidence type="ECO:0000313" key="7">
    <source>
        <dbReference type="Proteomes" id="UP000216361"/>
    </source>
</evidence>
<dbReference type="Proteomes" id="UP000216361">
    <property type="component" value="Unassembled WGS sequence"/>
</dbReference>
<evidence type="ECO:0000256" key="1">
    <source>
        <dbReference type="ARBA" id="ARBA00023224"/>
    </source>
</evidence>
<reference evidence="6 7" key="1">
    <citation type="submission" date="2017-07" db="EMBL/GenBank/DDBJ databases">
        <title>Elstera cyanobacteriorum sp. nov., a novel bacterium isolated from cyanobacterial aggregates in a eutrophic lake.</title>
        <authorList>
            <person name="Cai H."/>
        </authorList>
    </citation>
    <scope>NUCLEOTIDE SEQUENCE [LARGE SCALE GENOMIC DNA]</scope>
    <source>
        <strain evidence="6 7">TH019</strain>
    </source>
</reference>
<feature type="domain" description="HAMP" evidence="5">
    <location>
        <begin position="340"/>
        <end position="392"/>
    </location>
</feature>
<dbReference type="PROSITE" id="PS50885">
    <property type="entry name" value="HAMP"/>
    <property type="match status" value="1"/>
</dbReference>
<comment type="similarity">
    <text evidence="2">Belongs to the methyl-accepting chemotaxis (MCP) protein family.</text>
</comment>
<dbReference type="SMART" id="SM00304">
    <property type="entry name" value="HAMP"/>
    <property type="match status" value="1"/>
</dbReference>
<dbReference type="GO" id="GO:0007165">
    <property type="term" value="P:signal transduction"/>
    <property type="evidence" value="ECO:0007669"/>
    <property type="project" value="UniProtKB-KW"/>
</dbReference>
<name>A0A255XY96_9PROT</name>
<dbReference type="GO" id="GO:0016020">
    <property type="term" value="C:membrane"/>
    <property type="evidence" value="ECO:0007669"/>
    <property type="project" value="InterPro"/>
</dbReference>
<gene>
    <name evidence="6" type="ORF">CHR90_00955</name>
</gene>
<proteinExistence type="inferred from homology"/>
<evidence type="ECO:0000256" key="2">
    <source>
        <dbReference type="ARBA" id="ARBA00029447"/>
    </source>
</evidence>
<evidence type="ECO:0000256" key="3">
    <source>
        <dbReference type="PROSITE-ProRule" id="PRU00284"/>
    </source>
</evidence>
<accession>A0A255XY96</accession>
<evidence type="ECO:0000259" key="4">
    <source>
        <dbReference type="PROSITE" id="PS50111"/>
    </source>
</evidence>
<dbReference type="CDD" id="cd06225">
    <property type="entry name" value="HAMP"/>
    <property type="match status" value="1"/>
</dbReference>
<sequence>MGLSIRLKLFTTLGGLSLLTLAGSLLAIVALERVGRDFTRLGATGVPALIRSADLKAESNGIAALAPSLAQAGTVMELDNVSRALLGRLTLLTALAEQQDATGELLSRVNGLSEGVRTIADQRKGFLESQAELTFAVTGIYRLWEALVAQEALLSSQILDRLAAPVGVSDAERVNLLAARATLAGLADDLTKLVRVLRQVEAPSSNAGIVATARGEIANLTASLTQRTAALTGVEGANRLATLTQRLERLVTAERSSVFSGLERRAKHTGGAEDRVSALQQDAIALSSGADRAAVAIAAEVEQTAAQTTARIEDASATQAAGAVISFLLSLAVAWLVGHRAITRRLGLLAQAMDAVRSGDLNVTIHADGRDEISDMARALEVFRANAVQMERVRAEADETRRTAARSQQASLLGLADTLDADISDIAHKVRSTAAHAHGLAEGMVQTVGETATQTQAIAQASSQAMAHANSVAAAATELSASIAEISAQVGRSASATEAAVGDVKAATDQVERLNHTTARIGEIAHLIDGIARQTNLLALNATIEAARAGEVGRGFAVVAGEVKSLAAQTTRATEEIAGQLAQITTESRDMAVAISHVETTIARLQTIAAAISAAIEQQDAATAEIARSAALAAQSAETSRDQIAAVALSVGTTGQAAQTVLGAAESLADQA</sequence>
<dbReference type="InterPro" id="IPR004089">
    <property type="entry name" value="MCPsignal_dom"/>
</dbReference>
<evidence type="ECO:0000259" key="5">
    <source>
        <dbReference type="PROSITE" id="PS50885"/>
    </source>
</evidence>
<keyword evidence="7" id="KW-1185">Reference proteome</keyword>
<organism evidence="6 7">
    <name type="scientific">Elstera cyanobacteriorum</name>
    <dbReference type="NCBI Taxonomy" id="2022747"/>
    <lineage>
        <taxon>Bacteria</taxon>
        <taxon>Pseudomonadati</taxon>
        <taxon>Pseudomonadota</taxon>
        <taxon>Alphaproteobacteria</taxon>
        <taxon>Rhodospirillales</taxon>
        <taxon>Rhodospirillaceae</taxon>
        <taxon>Elstera</taxon>
    </lineage>
</organism>